<reference evidence="2" key="1">
    <citation type="journal article" date="2020" name="Stud. Mycol.">
        <title>101 Dothideomycetes genomes: a test case for predicting lifestyles and emergence of pathogens.</title>
        <authorList>
            <person name="Haridas S."/>
            <person name="Albert R."/>
            <person name="Binder M."/>
            <person name="Bloem J."/>
            <person name="Labutti K."/>
            <person name="Salamov A."/>
            <person name="Andreopoulos B."/>
            <person name="Baker S."/>
            <person name="Barry K."/>
            <person name="Bills G."/>
            <person name="Bluhm B."/>
            <person name="Cannon C."/>
            <person name="Castanera R."/>
            <person name="Culley D."/>
            <person name="Daum C."/>
            <person name="Ezra D."/>
            <person name="Gonzalez J."/>
            <person name="Henrissat B."/>
            <person name="Kuo A."/>
            <person name="Liang C."/>
            <person name="Lipzen A."/>
            <person name="Lutzoni F."/>
            <person name="Magnuson J."/>
            <person name="Mondo S."/>
            <person name="Nolan M."/>
            <person name="Ohm R."/>
            <person name="Pangilinan J."/>
            <person name="Park H.-J."/>
            <person name="Ramirez L."/>
            <person name="Alfaro M."/>
            <person name="Sun H."/>
            <person name="Tritt A."/>
            <person name="Yoshinaga Y."/>
            <person name="Zwiers L.-H."/>
            <person name="Turgeon B."/>
            <person name="Goodwin S."/>
            <person name="Spatafora J."/>
            <person name="Crous P."/>
            <person name="Grigoriev I."/>
        </authorList>
    </citation>
    <scope>NUCLEOTIDE SEQUENCE</scope>
    <source>
        <strain evidence="2">SCOH1-5</strain>
    </source>
</reference>
<feature type="signal peptide" evidence="1">
    <location>
        <begin position="1"/>
        <end position="16"/>
    </location>
</feature>
<dbReference type="EMBL" id="ML992696">
    <property type="protein sequence ID" value="KAF2208200.1"/>
    <property type="molecule type" value="Genomic_DNA"/>
</dbReference>
<keyword evidence="3" id="KW-1185">Reference proteome</keyword>
<keyword evidence="1" id="KW-0732">Signal</keyword>
<dbReference type="AlphaFoldDB" id="A0A6A6F4P1"/>
<evidence type="ECO:0000313" key="2">
    <source>
        <dbReference type="EMBL" id="KAF2208200.1"/>
    </source>
</evidence>
<dbReference type="Proteomes" id="UP000799539">
    <property type="component" value="Unassembled WGS sequence"/>
</dbReference>
<name>A0A6A6F4P1_9PEZI</name>
<sequence>MSSLLNLLTIIPLVRQDQFAPSAPFTVSAVLWSRGAAKDSMIAEGSDRSGFPQPPACNLRNAIALLRYAMHYQMQLMLRGHLLTGPGSHDTEIPSRLNQGLAYM</sequence>
<evidence type="ECO:0000256" key="1">
    <source>
        <dbReference type="SAM" id="SignalP"/>
    </source>
</evidence>
<accession>A0A6A6F4P1</accession>
<proteinExistence type="predicted"/>
<evidence type="ECO:0000313" key="3">
    <source>
        <dbReference type="Proteomes" id="UP000799539"/>
    </source>
</evidence>
<feature type="chain" id="PRO_5025694537" evidence="1">
    <location>
        <begin position="17"/>
        <end position="104"/>
    </location>
</feature>
<organism evidence="2 3">
    <name type="scientific">Cercospora zeae-maydis SCOH1-5</name>
    <dbReference type="NCBI Taxonomy" id="717836"/>
    <lineage>
        <taxon>Eukaryota</taxon>
        <taxon>Fungi</taxon>
        <taxon>Dikarya</taxon>
        <taxon>Ascomycota</taxon>
        <taxon>Pezizomycotina</taxon>
        <taxon>Dothideomycetes</taxon>
        <taxon>Dothideomycetidae</taxon>
        <taxon>Mycosphaerellales</taxon>
        <taxon>Mycosphaerellaceae</taxon>
        <taxon>Cercospora</taxon>
    </lineage>
</organism>
<gene>
    <name evidence="2" type="ORF">CERZMDRAFT_101651</name>
</gene>
<protein>
    <submittedName>
        <fullName evidence="2">Uncharacterized protein</fullName>
    </submittedName>
</protein>